<feature type="signal peptide" evidence="2">
    <location>
        <begin position="1"/>
        <end position="26"/>
    </location>
</feature>
<feature type="region of interest" description="Disordered" evidence="1">
    <location>
        <begin position="26"/>
        <end position="52"/>
    </location>
</feature>
<evidence type="ECO:0008006" key="5">
    <source>
        <dbReference type="Google" id="ProtNLM"/>
    </source>
</evidence>
<dbReference type="PROSITE" id="PS51257">
    <property type="entry name" value="PROKAR_LIPOPROTEIN"/>
    <property type="match status" value="1"/>
</dbReference>
<protein>
    <recommendedName>
        <fullName evidence="5">Tat pathway signal sequence domain protein</fullName>
    </recommendedName>
</protein>
<evidence type="ECO:0000313" key="3">
    <source>
        <dbReference type="EMBL" id="MDN0064180.1"/>
    </source>
</evidence>
<dbReference type="EMBL" id="JAUEIQ010000007">
    <property type="protein sequence ID" value="MDN0064180.1"/>
    <property type="molecule type" value="Genomic_DNA"/>
</dbReference>
<proteinExistence type="predicted"/>
<feature type="chain" id="PRO_5046942028" description="Tat pathway signal sequence domain protein" evidence="2">
    <location>
        <begin position="27"/>
        <end position="242"/>
    </location>
</feature>
<evidence type="ECO:0000256" key="1">
    <source>
        <dbReference type="SAM" id="MobiDB-lite"/>
    </source>
</evidence>
<gene>
    <name evidence="3" type="ORF">QVN30_07655</name>
</gene>
<organism evidence="3 4">
    <name type="scientific">Collinsella ihumii</name>
    <dbReference type="NCBI Taxonomy" id="1720204"/>
    <lineage>
        <taxon>Bacteria</taxon>
        <taxon>Bacillati</taxon>
        <taxon>Actinomycetota</taxon>
        <taxon>Coriobacteriia</taxon>
        <taxon>Coriobacteriales</taxon>
        <taxon>Coriobacteriaceae</taxon>
        <taxon>Collinsella</taxon>
    </lineage>
</organism>
<reference evidence="3" key="1">
    <citation type="submission" date="2023-06" db="EMBL/GenBank/DDBJ databases">
        <authorList>
            <person name="Zeman M."/>
            <person name="Kubasova T."/>
            <person name="Jahodarova E."/>
            <person name="Nykrynova M."/>
            <person name="Rychlik I."/>
        </authorList>
    </citation>
    <scope>NUCLEOTIDE SEQUENCE</scope>
    <source>
        <strain evidence="3">176_SSukc20</strain>
    </source>
</reference>
<comment type="caution">
    <text evidence="3">The sequence shown here is derived from an EMBL/GenBank/DDBJ whole genome shotgun (WGS) entry which is preliminary data.</text>
</comment>
<dbReference type="Proteomes" id="UP001168435">
    <property type="component" value="Unassembled WGS sequence"/>
</dbReference>
<evidence type="ECO:0000313" key="4">
    <source>
        <dbReference type="Proteomes" id="UP001168435"/>
    </source>
</evidence>
<accession>A0ABT7XFJ1</accession>
<dbReference type="RefSeq" id="WP_289835992.1">
    <property type="nucleotide sequence ID" value="NZ_JAUEIQ010000007.1"/>
</dbReference>
<name>A0ABT7XFJ1_9ACTN</name>
<keyword evidence="4" id="KW-1185">Reference proteome</keyword>
<keyword evidence="2" id="KW-0732">Signal</keyword>
<reference evidence="3" key="2">
    <citation type="submission" date="2024-05" db="EMBL/GenBank/DDBJ databases">
        <title>Identification and characterization of horizontal gene transfer across gut microbiota members of farm animals based on homology search.</title>
        <authorList>
            <person name="Schwarzerova J."/>
            <person name="Nykrynova M."/>
            <person name="Jureckova K."/>
            <person name="Cejkova D."/>
            <person name="Rychlik I."/>
        </authorList>
    </citation>
    <scope>NUCLEOTIDE SEQUENCE</scope>
    <source>
        <strain evidence="3">176_SSukc20</strain>
    </source>
</reference>
<feature type="compositionally biased region" description="Polar residues" evidence="1">
    <location>
        <begin position="26"/>
        <end position="49"/>
    </location>
</feature>
<sequence>MISISRRGFIAALAGTSAMMFSGCSANTDNTGDSSSSASEPQEATQTGEPQGLEIVESGWSVNDSGFVMYGIGIKNPNGDKEADFPSFTITGKKANGSIAFSDEQTLFVIAPNETVYYGFQAGNGTVPDTVEFAITDSDFSDCAEPESDIFSIANTSEVIGDYGLVSYTGELTLNVDLSGSSAPTVLEQTAVTVILRNADNAIVYGTSTFVDTPDQGASVPFEISAYSVPEHASFEIHAQLW</sequence>
<evidence type="ECO:0000256" key="2">
    <source>
        <dbReference type="SAM" id="SignalP"/>
    </source>
</evidence>